<dbReference type="KEGG" id="rgr:FZ934_18700"/>
<dbReference type="RefSeq" id="WP_153272271.1">
    <property type="nucleotide sequence ID" value="NZ_CP043498.1"/>
</dbReference>
<dbReference type="PROSITE" id="PS51257">
    <property type="entry name" value="PROKAR_LIPOPROTEIN"/>
    <property type="match status" value="1"/>
</dbReference>
<dbReference type="OrthoDB" id="8393735at2"/>
<dbReference type="Proteomes" id="UP000326881">
    <property type="component" value="Chromosome"/>
</dbReference>
<name>A0A5Q0CA73_9HYPH</name>
<evidence type="ECO:0000313" key="3">
    <source>
        <dbReference type="Proteomes" id="UP000326881"/>
    </source>
</evidence>
<keyword evidence="3" id="KW-1185">Reference proteome</keyword>
<organism evidence="2 3">
    <name type="scientific">Rhizobium grahamii</name>
    <dbReference type="NCBI Taxonomy" id="1120045"/>
    <lineage>
        <taxon>Bacteria</taxon>
        <taxon>Pseudomonadati</taxon>
        <taxon>Pseudomonadota</taxon>
        <taxon>Alphaproteobacteria</taxon>
        <taxon>Hyphomicrobiales</taxon>
        <taxon>Rhizobiaceae</taxon>
        <taxon>Rhizobium/Agrobacterium group</taxon>
        <taxon>Rhizobium</taxon>
    </lineage>
</organism>
<evidence type="ECO:0000313" key="2">
    <source>
        <dbReference type="EMBL" id="QFY62245.1"/>
    </source>
</evidence>
<keyword evidence="1" id="KW-0732">Signal</keyword>
<reference evidence="2 3" key="1">
    <citation type="submission" date="2019-08" db="EMBL/GenBank/DDBJ databases">
        <title>Prosopis cineraria nodule microbiome.</title>
        <authorList>
            <person name="Ali R."/>
            <person name="Chaluvadi S.R."/>
            <person name="Wang X."/>
        </authorList>
    </citation>
    <scope>NUCLEOTIDE SEQUENCE [LARGE SCALE GENOMIC DNA]</scope>
    <source>
        <strain evidence="2 3">BG7</strain>
    </source>
</reference>
<evidence type="ECO:0000256" key="1">
    <source>
        <dbReference type="SAM" id="SignalP"/>
    </source>
</evidence>
<feature type="chain" id="PRO_5024833286" description="Glycine zipper family protein" evidence="1">
    <location>
        <begin position="20"/>
        <end position="109"/>
    </location>
</feature>
<sequence>MLSKMLRAVVLGAALATLAGCVDHANAPIMVPVAAQTDPPLNPPGIAHTICTSDGNFMYNEARKQFELRAQMTHTPIDPNNEEAQARAAARRQYVTCLSSQGYRAIYDQ</sequence>
<protein>
    <recommendedName>
        <fullName evidence="4">Glycine zipper family protein</fullName>
    </recommendedName>
</protein>
<accession>A0A5Q0CA73</accession>
<feature type="signal peptide" evidence="1">
    <location>
        <begin position="1"/>
        <end position="19"/>
    </location>
</feature>
<dbReference type="EMBL" id="CP043498">
    <property type="protein sequence ID" value="QFY62245.1"/>
    <property type="molecule type" value="Genomic_DNA"/>
</dbReference>
<gene>
    <name evidence="2" type="ORF">FZ934_18700</name>
</gene>
<dbReference type="AlphaFoldDB" id="A0A5Q0CA73"/>
<evidence type="ECO:0008006" key="4">
    <source>
        <dbReference type="Google" id="ProtNLM"/>
    </source>
</evidence>
<proteinExistence type="predicted"/>